<proteinExistence type="predicted"/>
<dbReference type="EMBL" id="JAINUF010000006">
    <property type="protein sequence ID" value="KAJ8357432.1"/>
    <property type="molecule type" value="Genomic_DNA"/>
</dbReference>
<organism evidence="2 3">
    <name type="scientific">Synaphobranchus kaupii</name>
    <name type="common">Kaup's arrowtooth eel</name>
    <dbReference type="NCBI Taxonomy" id="118154"/>
    <lineage>
        <taxon>Eukaryota</taxon>
        <taxon>Metazoa</taxon>
        <taxon>Chordata</taxon>
        <taxon>Craniata</taxon>
        <taxon>Vertebrata</taxon>
        <taxon>Euteleostomi</taxon>
        <taxon>Actinopterygii</taxon>
        <taxon>Neopterygii</taxon>
        <taxon>Teleostei</taxon>
        <taxon>Anguilliformes</taxon>
        <taxon>Synaphobranchidae</taxon>
        <taxon>Synaphobranchus</taxon>
    </lineage>
</organism>
<evidence type="ECO:0000313" key="3">
    <source>
        <dbReference type="Proteomes" id="UP001152622"/>
    </source>
</evidence>
<sequence>MFRGLRLRPALIADQFTVAASASGGPRQRSGGAAKLTYRQLPPAERACVGVPAGQTERLATSLTGSPPPQSPVRRCHSPSF</sequence>
<dbReference type="Proteomes" id="UP001152622">
    <property type="component" value="Chromosome 6"/>
</dbReference>
<keyword evidence="3" id="KW-1185">Reference proteome</keyword>
<accession>A0A9Q1FFP3</accession>
<feature type="region of interest" description="Disordered" evidence="1">
    <location>
        <begin position="59"/>
        <end position="81"/>
    </location>
</feature>
<dbReference type="AlphaFoldDB" id="A0A9Q1FFP3"/>
<gene>
    <name evidence="2" type="ORF">SKAU_G00202260</name>
</gene>
<name>A0A9Q1FFP3_SYNKA</name>
<evidence type="ECO:0000256" key="1">
    <source>
        <dbReference type="SAM" id="MobiDB-lite"/>
    </source>
</evidence>
<evidence type="ECO:0000313" key="2">
    <source>
        <dbReference type="EMBL" id="KAJ8357432.1"/>
    </source>
</evidence>
<comment type="caution">
    <text evidence="2">The sequence shown here is derived from an EMBL/GenBank/DDBJ whole genome shotgun (WGS) entry which is preliminary data.</text>
</comment>
<protein>
    <submittedName>
        <fullName evidence="2">Uncharacterized protein</fullName>
    </submittedName>
</protein>
<reference evidence="2" key="1">
    <citation type="journal article" date="2023" name="Science">
        <title>Genome structures resolve the early diversification of teleost fishes.</title>
        <authorList>
            <person name="Parey E."/>
            <person name="Louis A."/>
            <person name="Montfort J."/>
            <person name="Bouchez O."/>
            <person name="Roques C."/>
            <person name="Iampietro C."/>
            <person name="Lluch J."/>
            <person name="Castinel A."/>
            <person name="Donnadieu C."/>
            <person name="Desvignes T."/>
            <person name="Floi Bucao C."/>
            <person name="Jouanno E."/>
            <person name="Wen M."/>
            <person name="Mejri S."/>
            <person name="Dirks R."/>
            <person name="Jansen H."/>
            <person name="Henkel C."/>
            <person name="Chen W.J."/>
            <person name="Zahm M."/>
            <person name="Cabau C."/>
            <person name="Klopp C."/>
            <person name="Thompson A.W."/>
            <person name="Robinson-Rechavi M."/>
            <person name="Braasch I."/>
            <person name="Lecointre G."/>
            <person name="Bobe J."/>
            <person name="Postlethwait J.H."/>
            <person name="Berthelot C."/>
            <person name="Roest Crollius H."/>
            <person name="Guiguen Y."/>
        </authorList>
    </citation>
    <scope>NUCLEOTIDE SEQUENCE</scope>
    <source>
        <strain evidence="2">WJC10195</strain>
    </source>
</reference>